<evidence type="ECO:0000259" key="15">
    <source>
        <dbReference type="SMART" id="SM00235"/>
    </source>
</evidence>
<evidence type="ECO:0000256" key="3">
    <source>
        <dbReference type="ARBA" id="ARBA00004613"/>
    </source>
</evidence>
<dbReference type="PANTHER" id="PTHR38340">
    <property type="entry name" value="S-LAYER PROTEIN"/>
    <property type="match status" value="1"/>
</dbReference>
<dbReference type="InterPro" id="IPR011049">
    <property type="entry name" value="Serralysin-like_metalloprot_C"/>
</dbReference>
<evidence type="ECO:0000256" key="9">
    <source>
        <dbReference type="ARBA" id="ARBA00022737"/>
    </source>
</evidence>
<dbReference type="PRINTS" id="PR01488">
    <property type="entry name" value="RTXTOXINA"/>
</dbReference>
<evidence type="ECO:0000256" key="6">
    <source>
        <dbReference type="ARBA" id="ARBA00022656"/>
    </source>
</evidence>
<dbReference type="Pfam" id="PF00413">
    <property type="entry name" value="Peptidase_M10"/>
    <property type="match status" value="1"/>
</dbReference>
<dbReference type="PROSITE" id="PS00330">
    <property type="entry name" value="HEMOLYSIN_CALCIUM"/>
    <property type="match status" value="3"/>
</dbReference>
<dbReference type="GO" id="GO:0008270">
    <property type="term" value="F:zinc ion binding"/>
    <property type="evidence" value="ECO:0007669"/>
    <property type="project" value="InterPro"/>
</dbReference>
<evidence type="ECO:0000256" key="14">
    <source>
        <dbReference type="SAM" id="MobiDB-lite"/>
    </source>
</evidence>
<evidence type="ECO:0000256" key="11">
    <source>
        <dbReference type="ARBA" id="ARBA00022833"/>
    </source>
</evidence>
<dbReference type="CDD" id="cd04277">
    <property type="entry name" value="ZnMc_serralysin_like"/>
    <property type="match status" value="1"/>
</dbReference>
<evidence type="ECO:0000256" key="4">
    <source>
        <dbReference type="ARBA" id="ARBA00009490"/>
    </source>
</evidence>
<dbReference type="SUPFAM" id="SSF51120">
    <property type="entry name" value="beta-Roll"/>
    <property type="match status" value="3"/>
</dbReference>
<dbReference type="GO" id="GO:0016020">
    <property type="term" value="C:membrane"/>
    <property type="evidence" value="ECO:0007669"/>
    <property type="project" value="UniProtKB-SubCell"/>
</dbReference>
<sequence>MCTICQQVNLFEKDCFLSPNQLRAEYDEGSDATDNYWSGSSEYTISSGDSFEGYLSLDDFDVIDIYLTAGTRYTISMEQHSFFTSGSVDDPLLFVVDDDGYEVAYNDDVDFYGGNYNAELSFTAGYTGLHRIVATTHNTYYYEYEADTGFYRLEAAEADELTEWDFDAIATQLNYGGWEGYSYSWNISPGDTLTFDVSDLTSDGKDLARTALEAWTSVTGIAFNEVTSGGQIVFDDDQNGAFAQFNTTNGYITSASVNVETDWITTYGTALNDYAFQTYIHEIGHALGLAHAGDYDGSAVYGVNNLYLNDSWQQTVMSYFDQDDNTYVDATEAYVTTPQIADILAVQELYGVAGDIRTGDTTYGDNGNVGNYYDDLADLGNVTFTILDDGGIDTLDTSSHTGNQTVSLEAETFSSIFGETGNLGIARGTVIENYEGGSAADTVTGNAADNVINGNNGNDSLYGREGNDTINGGGGADRVVGNEGDDTLYGGAGNDILKGKAGNNTLMGEAGNDLLVGADDGTDVLMGGGGSDTLSGLSGADTLQGEDGDDFLYGGLGSDTLDGGEGDDILRGNRNNDTLDGAEGSDSVYGGGGNDTVLGGDGRDYLLGENGDDSLDGGLGDDNLTGGDGADTFIYMDGGYGYDRVLDFENGTDLIDLSDFGLSGIGDVNALAADVSAGVRIKFSAGNVLLLEGITESQLDASDFIF</sequence>
<organism evidence="16 17">
    <name type="scientific">Aliishimia ponticola</name>
    <dbReference type="NCBI Taxonomy" id="2499833"/>
    <lineage>
        <taxon>Bacteria</taxon>
        <taxon>Pseudomonadati</taxon>
        <taxon>Pseudomonadota</taxon>
        <taxon>Alphaproteobacteria</taxon>
        <taxon>Rhodobacterales</taxon>
        <taxon>Paracoccaceae</taxon>
        <taxon>Aliishimia</taxon>
    </lineage>
</organism>
<keyword evidence="8" id="KW-0479">Metal-binding</keyword>
<dbReference type="SMART" id="SM00235">
    <property type="entry name" value="ZnMc"/>
    <property type="match status" value="1"/>
</dbReference>
<dbReference type="InterPro" id="IPR050557">
    <property type="entry name" value="RTX_toxin/Mannuronan_C5-epim"/>
</dbReference>
<evidence type="ECO:0000313" key="16">
    <source>
        <dbReference type="EMBL" id="THH38041.1"/>
    </source>
</evidence>
<dbReference type="InterPro" id="IPR001343">
    <property type="entry name" value="Hemolysn_Ca-bd"/>
</dbReference>
<dbReference type="OrthoDB" id="733404at2"/>
<reference evidence="16 17" key="1">
    <citation type="submission" date="2019-04" db="EMBL/GenBank/DDBJ databases">
        <title>Shimia ponticola sp. nov., isolated from seawater.</title>
        <authorList>
            <person name="Kim Y.-O."/>
            <person name="Yoon J.-H."/>
        </authorList>
    </citation>
    <scope>NUCLEOTIDE SEQUENCE [LARGE SCALE GENOMIC DNA]</scope>
    <source>
        <strain evidence="16 17">MYP11</strain>
    </source>
</reference>
<dbReference type="SUPFAM" id="SSF55486">
    <property type="entry name" value="Metalloproteases ('zincins'), catalytic domain"/>
    <property type="match status" value="1"/>
</dbReference>
<comment type="similarity">
    <text evidence="4">Belongs to the peptidase M10B family.</text>
</comment>
<keyword evidence="7 16" id="KW-0645">Protease</keyword>
<dbReference type="InterPro" id="IPR013858">
    <property type="entry name" value="Peptidase_M10B_C"/>
</dbReference>
<evidence type="ECO:0000256" key="2">
    <source>
        <dbReference type="ARBA" id="ARBA00004370"/>
    </source>
</evidence>
<dbReference type="Gene3D" id="3.40.390.10">
    <property type="entry name" value="Collagenase (Catalytic Domain)"/>
    <property type="match status" value="1"/>
</dbReference>
<dbReference type="Pfam" id="PF00353">
    <property type="entry name" value="HemolysinCabind"/>
    <property type="match status" value="4"/>
</dbReference>
<evidence type="ECO:0000256" key="1">
    <source>
        <dbReference type="ARBA" id="ARBA00001913"/>
    </source>
</evidence>
<evidence type="ECO:0000256" key="13">
    <source>
        <dbReference type="ARBA" id="ARBA00023136"/>
    </source>
</evidence>
<dbReference type="EMBL" id="SRKY01000001">
    <property type="protein sequence ID" value="THH38041.1"/>
    <property type="molecule type" value="Genomic_DNA"/>
</dbReference>
<keyword evidence="13" id="KW-0472">Membrane</keyword>
<accession>A0A4S4NIK7</accession>
<dbReference type="GO" id="GO:0005615">
    <property type="term" value="C:extracellular space"/>
    <property type="evidence" value="ECO:0007669"/>
    <property type="project" value="InterPro"/>
</dbReference>
<keyword evidence="9" id="KW-0677">Repeat</keyword>
<dbReference type="GO" id="GO:0090729">
    <property type="term" value="F:toxin activity"/>
    <property type="evidence" value="ECO:0007669"/>
    <property type="project" value="UniProtKB-KW"/>
</dbReference>
<keyword evidence="16" id="KW-0482">Metalloprotease</keyword>
<proteinExistence type="inferred from homology"/>
<dbReference type="GO" id="GO:0006508">
    <property type="term" value="P:proteolysis"/>
    <property type="evidence" value="ECO:0007669"/>
    <property type="project" value="UniProtKB-KW"/>
</dbReference>
<feature type="region of interest" description="Disordered" evidence="14">
    <location>
        <begin position="563"/>
        <end position="593"/>
    </location>
</feature>
<keyword evidence="10" id="KW-0378">Hydrolase</keyword>
<dbReference type="InterPro" id="IPR018511">
    <property type="entry name" value="Hemolysin-typ_Ca-bd_CS"/>
</dbReference>
<dbReference type="Gene3D" id="2.150.10.10">
    <property type="entry name" value="Serralysin-like metalloprotease, C-terminal"/>
    <property type="match status" value="4"/>
</dbReference>
<keyword evidence="6" id="KW-0800">Toxin</keyword>
<keyword evidence="11" id="KW-0862">Zinc</keyword>
<comment type="caution">
    <text evidence="16">The sequence shown here is derived from an EMBL/GenBank/DDBJ whole genome shotgun (WGS) entry which is preliminary data.</text>
</comment>
<evidence type="ECO:0000256" key="12">
    <source>
        <dbReference type="ARBA" id="ARBA00023026"/>
    </source>
</evidence>
<dbReference type="InterPro" id="IPR024079">
    <property type="entry name" value="MetalloPept_cat_dom_sf"/>
</dbReference>
<keyword evidence="17" id="KW-1185">Reference proteome</keyword>
<evidence type="ECO:0000313" key="17">
    <source>
        <dbReference type="Proteomes" id="UP000306602"/>
    </source>
</evidence>
<dbReference type="Proteomes" id="UP000306602">
    <property type="component" value="Unassembled WGS sequence"/>
</dbReference>
<evidence type="ECO:0000256" key="5">
    <source>
        <dbReference type="ARBA" id="ARBA00022525"/>
    </source>
</evidence>
<dbReference type="InterPro" id="IPR006026">
    <property type="entry name" value="Peptidase_Metallo"/>
</dbReference>
<evidence type="ECO:0000256" key="7">
    <source>
        <dbReference type="ARBA" id="ARBA00022670"/>
    </source>
</evidence>
<keyword evidence="12" id="KW-0843">Virulence</keyword>
<evidence type="ECO:0000256" key="10">
    <source>
        <dbReference type="ARBA" id="ARBA00022801"/>
    </source>
</evidence>
<gene>
    <name evidence="16" type="ORF">E4Z66_00230</name>
</gene>
<comment type="subcellular location">
    <subcellularLocation>
        <location evidence="2">Membrane</location>
    </subcellularLocation>
    <subcellularLocation>
        <location evidence="3">Secreted</location>
    </subcellularLocation>
</comment>
<dbReference type="InterPro" id="IPR001818">
    <property type="entry name" value="Pept_M10_metallopeptidase"/>
</dbReference>
<dbReference type="InterPro" id="IPR003995">
    <property type="entry name" value="RTX_toxin_determinant-A"/>
</dbReference>
<evidence type="ECO:0000256" key="8">
    <source>
        <dbReference type="ARBA" id="ARBA00022723"/>
    </source>
</evidence>
<dbReference type="GO" id="GO:0005509">
    <property type="term" value="F:calcium ion binding"/>
    <property type="evidence" value="ECO:0007669"/>
    <property type="project" value="InterPro"/>
</dbReference>
<dbReference type="AlphaFoldDB" id="A0A4S4NIK7"/>
<dbReference type="InterPro" id="IPR034033">
    <property type="entry name" value="Serralysin-like"/>
</dbReference>
<dbReference type="GO" id="GO:0004222">
    <property type="term" value="F:metalloendopeptidase activity"/>
    <property type="evidence" value="ECO:0007669"/>
    <property type="project" value="InterPro"/>
</dbReference>
<keyword evidence="5" id="KW-0964">Secreted</keyword>
<dbReference type="GO" id="GO:0031012">
    <property type="term" value="C:extracellular matrix"/>
    <property type="evidence" value="ECO:0007669"/>
    <property type="project" value="InterPro"/>
</dbReference>
<name>A0A4S4NIK7_9RHOB</name>
<dbReference type="Pfam" id="PF08548">
    <property type="entry name" value="Peptidase_M10_C"/>
    <property type="match status" value="1"/>
</dbReference>
<feature type="domain" description="Peptidase metallopeptidase" evidence="15">
    <location>
        <begin position="174"/>
        <end position="322"/>
    </location>
</feature>
<dbReference type="RefSeq" id="WP_136460933.1">
    <property type="nucleotide sequence ID" value="NZ_SRKY01000001.1"/>
</dbReference>
<dbReference type="PANTHER" id="PTHR38340:SF1">
    <property type="entry name" value="S-LAYER PROTEIN"/>
    <property type="match status" value="1"/>
</dbReference>
<comment type="cofactor">
    <cofactor evidence="1">
        <name>Ca(2+)</name>
        <dbReference type="ChEBI" id="CHEBI:29108"/>
    </cofactor>
</comment>
<dbReference type="PRINTS" id="PR00313">
    <property type="entry name" value="CABNDNGRPT"/>
</dbReference>
<protein>
    <submittedName>
        <fullName evidence="16">Matrixin family metalloprotease</fullName>
    </submittedName>
</protein>